<dbReference type="GO" id="GO:0005769">
    <property type="term" value="C:early endosome"/>
    <property type="evidence" value="ECO:0007669"/>
    <property type="project" value="TreeGrafter"/>
</dbReference>
<dbReference type="Pfam" id="PF18116">
    <property type="entry name" value="SNX17_FERM_C"/>
    <property type="match status" value="1"/>
</dbReference>
<keyword evidence="3" id="KW-0653">Protein transport</keyword>
<name>A0A1I7TNC2_9PELO</name>
<reference evidence="7" key="1">
    <citation type="submission" date="2016-11" db="UniProtKB">
        <authorList>
            <consortium name="WormBaseParasite"/>
        </authorList>
    </citation>
    <scope>IDENTIFICATION</scope>
</reference>
<dbReference type="InterPro" id="IPR011993">
    <property type="entry name" value="PH-like_dom_sf"/>
</dbReference>
<dbReference type="InterPro" id="IPR048763">
    <property type="entry name" value="SNX17-31_FERM_F1"/>
</dbReference>
<dbReference type="CDD" id="cd13337">
    <property type="entry name" value="FERM-like_C_SNX17"/>
    <property type="match status" value="1"/>
</dbReference>
<evidence type="ECO:0000256" key="1">
    <source>
        <dbReference type="ARBA" id="ARBA00010883"/>
    </source>
</evidence>
<dbReference type="Pfam" id="PF00787">
    <property type="entry name" value="PX"/>
    <property type="match status" value="1"/>
</dbReference>
<dbReference type="GO" id="GO:0032456">
    <property type="term" value="P:endocytic recycling"/>
    <property type="evidence" value="ECO:0007669"/>
    <property type="project" value="TreeGrafter"/>
</dbReference>
<dbReference type="STRING" id="1561998.A0A1I7TNC2"/>
<dbReference type="InterPro" id="IPR001683">
    <property type="entry name" value="PX_dom"/>
</dbReference>
<sequence length="540" mass="62792">MVSSSAMARNYGEKPSTSSMEEDLEIEQSMRNASIIDHQYEPEHHKDYRVLNAFDPADKSTYSDMIHIDVPDTKTLVERSDGVTKYTAYNIHINGWYHGSVRFSNLYEFAEHIKQKFSQKYKGPEFPAKKLFKLDQKAVDDRRQKIAKYFQALVQHPEIARHYLIEKKLLGFQIDSFRATSQYVSLDIYLGNGEKTTIKCLVSDSTLEIMRILAEKLGFNNKDEFIYHFGLFMAKGRNPSAACYSVTPDNFNPLLTRFLRNFEAPFVSLSTANQKYNENGHYNFLCIRKLIWDTRIEESALNDGTFVELMYKQAVQDYKNGHLDPVKEDLECKLKSCMQRNDKIMFLRTCHLLPTYSYEILSPCTCDYPKPGTPCEIKFGRRQIVLTTKDELGTTKQSLFRATRIRVWRITQIVDKVSFQFEYLMAKDTFEWITLETDQSILMSLLLQSIGSEILYEHNNMSIEQQVMKEKQSKGSYVEKTDKLPRDPKKPIIVLKNAVEETDPLGVMEHYHNYNRMLTTISDGIPQRNQAFTDITNDDL</sequence>
<protein>
    <submittedName>
        <fullName evidence="7">PX domain-containing protein</fullName>
    </submittedName>
</protein>
<evidence type="ECO:0000259" key="5">
    <source>
        <dbReference type="PROSITE" id="PS50195"/>
    </source>
</evidence>
<dbReference type="Proteomes" id="UP000095282">
    <property type="component" value="Unplaced"/>
</dbReference>
<dbReference type="GO" id="GO:0035091">
    <property type="term" value="F:phosphatidylinositol binding"/>
    <property type="evidence" value="ECO:0007669"/>
    <property type="project" value="InterPro"/>
</dbReference>
<dbReference type="Gene3D" id="3.30.1520.10">
    <property type="entry name" value="Phox-like domain"/>
    <property type="match status" value="1"/>
</dbReference>
<dbReference type="Gene3D" id="3.10.20.90">
    <property type="entry name" value="Phosphatidylinositol 3-kinase Catalytic Subunit, Chain A, domain 1"/>
    <property type="match status" value="1"/>
</dbReference>
<feature type="region of interest" description="Disordered" evidence="4">
    <location>
        <begin position="1"/>
        <end position="24"/>
    </location>
</feature>
<dbReference type="FunFam" id="3.10.20.90:FF:000385">
    <property type="entry name" value="Sorting nexin-17 homolog"/>
    <property type="match status" value="1"/>
</dbReference>
<dbReference type="AlphaFoldDB" id="A0A1I7TNC2"/>
<dbReference type="CDD" id="cd06885">
    <property type="entry name" value="PX_SNX17_31"/>
    <property type="match status" value="1"/>
</dbReference>
<dbReference type="Gene3D" id="2.30.29.30">
    <property type="entry name" value="Pleckstrin-homology domain (PH domain)/Phosphotyrosine-binding domain (PTB)"/>
    <property type="match status" value="1"/>
</dbReference>
<keyword evidence="6" id="KW-1185">Reference proteome</keyword>
<evidence type="ECO:0000313" key="6">
    <source>
        <dbReference type="Proteomes" id="UP000095282"/>
    </source>
</evidence>
<evidence type="ECO:0000256" key="4">
    <source>
        <dbReference type="SAM" id="MobiDB-lite"/>
    </source>
</evidence>
<accession>A0A1I7TNC2</accession>
<dbReference type="SMART" id="SM00312">
    <property type="entry name" value="PX"/>
    <property type="match status" value="1"/>
</dbReference>
<dbReference type="InterPro" id="IPR037836">
    <property type="entry name" value="SNX17_FERM-like_dom"/>
</dbReference>
<dbReference type="InterPro" id="IPR040842">
    <property type="entry name" value="SNX17/31_FERM"/>
</dbReference>
<keyword evidence="2" id="KW-0813">Transport</keyword>
<dbReference type="PANTHER" id="PTHR12431">
    <property type="entry name" value="SORTING NEXIN 17 AND 27"/>
    <property type="match status" value="1"/>
</dbReference>
<evidence type="ECO:0000256" key="2">
    <source>
        <dbReference type="ARBA" id="ARBA00022448"/>
    </source>
</evidence>
<dbReference type="PANTHER" id="PTHR12431:SF14">
    <property type="entry name" value="LD15323P"/>
    <property type="match status" value="1"/>
</dbReference>
<dbReference type="InterPro" id="IPR036871">
    <property type="entry name" value="PX_dom_sf"/>
</dbReference>
<dbReference type="Gene3D" id="1.20.80.60">
    <property type="match status" value="1"/>
</dbReference>
<dbReference type="WBParaSite" id="Csp11.Scaffold629.g10149.t2">
    <property type="protein sequence ID" value="Csp11.Scaffold629.g10149.t2"/>
    <property type="gene ID" value="Csp11.Scaffold629.g10149"/>
</dbReference>
<dbReference type="FunFam" id="1.20.80.60:FF:000004">
    <property type="entry name" value="Sorting nexin-17 homolog"/>
    <property type="match status" value="1"/>
</dbReference>
<evidence type="ECO:0000313" key="7">
    <source>
        <dbReference type="WBParaSite" id="Csp11.Scaffold629.g10149.t2"/>
    </source>
</evidence>
<dbReference type="PROSITE" id="PS50195">
    <property type="entry name" value="PX"/>
    <property type="match status" value="1"/>
</dbReference>
<dbReference type="Pfam" id="PF21273">
    <property type="entry name" value="SNX17-27-31_F1_FERM"/>
    <property type="match status" value="1"/>
</dbReference>
<organism evidence="6 7">
    <name type="scientific">Caenorhabditis tropicalis</name>
    <dbReference type="NCBI Taxonomy" id="1561998"/>
    <lineage>
        <taxon>Eukaryota</taxon>
        <taxon>Metazoa</taxon>
        <taxon>Ecdysozoa</taxon>
        <taxon>Nematoda</taxon>
        <taxon>Chromadorea</taxon>
        <taxon>Rhabditida</taxon>
        <taxon>Rhabditina</taxon>
        <taxon>Rhabditomorpha</taxon>
        <taxon>Rhabditoidea</taxon>
        <taxon>Rhabditidae</taxon>
        <taxon>Peloderinae</taxon>
        <taxon>Caenorhabditis</taxon>
    </lineage>
</organism>
<dbReference type="eggNOG" id="KOG3784">
    <property type="taxonomic scope" value="Eukaryota"/>
</dbReference>
<dbReference type="GO" id="GO:0006886">
    <property type="term" value="P:intracellular protein transport"/>
    <property type="evidence" value="ECO:0007669"/>
    <property type="project" value="TreeGrafter"/>
</dbReference>
<comment type="similarity">
    <text evidence="1">Belongs to the sorting nexin family.</text>
</comment>
<feature type="domain" description="PX" evidence="5">
    <location>
        <begin position="67"/>
        <end position="176"/>
    </location>
</feature>
<evidence type="ECO:0000256" key="3">
    <source>
        <dbReference type="ARBA" id="ARBA00022927"/>
    </source>
</evidence>
<proteinExistence type="inferred from homology"/>
<dbReference type="SUPFAM" id="SSF64268">
    <property type="entry name" value="PX domain"/>
    <property type="match status" value="1"/>
</dbReference>